<keyword evidence="2" id="KW-1185">Reference proteome</keyword>
<comment type="caution">
    <text evidence="1">The sequence shown here is derived from an EMBL/GenBank/DDBJ whole genome shotgun (WGS) entry which is preliminary data.</text>
</comment>
<organism evidence="1 2">
    <name type="scientific">Sporofaciens musculi</name>
    <dbReference type="NCBI Taxonomy" id="2681861"/>
    <lineage>
        <taxon>Bacteria</taxon>
        <taxon>Bacillati</taxon>
        <taxon>Bacillota</taxon>
        <taxon>Clostridia</taxon>
        <taxon>Lachnospirales</taxon>
        <taxon>Lachnospiraceae</taxon>
        <taxon>Sporofaciens</taxon>
    </lineage>
</organism>
<dbReference type="EMBL" id="WUQX01000001">
    <property type="protein sequence ID" value="MXP78478.1"/>
    <property type="molecule type" value="Genomic_DNA"/>
</dbReference>
<dbReference type="Pfam" id="PF13189">
    <property type="entry name" value="Cytidylate_kin2"/>
    <property type="match status" value="1"/>
</dbReference>
<proteinExistence type="predicted"/>
<evidence type="ECO:0000313" key="2">
    <source>
        <dbReference type="Proteomes" id="UP000460412"/>
    </source>
</evidence>
<dbReference type="RefSeq" id="WP_159755131.1">
    <property type="nucleotide sequence ID" value="NZ_CASSPE010000092.1"/>
</dbReference>
<gene>
    <name evidence="1" type="ORF">GN277_25005</name>
</gene>
<keyword evidence="1" id="KW-0808">Transferase</keyword>
<reference evidence="1 2" key="1">
    <citation type="submission" date="2019-12" db="EMBL/GenBank/DDBJ databases">
        <title>Sporaefaciens musculi gen. nov., sp. nov., a novel bacterium isolated from the caecum of an obese mouse.</title>
        <authorList>
            <person name="Rasmussen T.S."/>
            <person name="Streidl T."/>
            <person name="Hitch T.C.A."/>
            <person name="Wortmann E."/>
            <person name="Deptula P."/>
            <person name="Hansen M."/>
            <person name="Nielsen D.S."/>
            <person name="Clavel T."/>
            <person name="Vogensen F.K."/>
        </authorList>
    </citation>
    <scope>NUCLEOTIDE SEQUENCE [LARGE SCALE GENOMIC DNA]</scope>
    <source>
        <strain evidence="1 2">WCA-9-b2</strain>
    </source>
</reference>
<protein>
    <submittedName>
        <fullName evidence="1">Cytidylate kinase-like family protein</fullName>
    </submittedName>
</protein>
<evidence type="ECO:0000313" key="1">
    <source>
        <dbReference type="EMBL" id="MXP78478.1"/>
    </source>
</evidence>
<sequence>MANEEKDLRGLAGRIYDLDEEVYRELGSSLGRVFNGKKADCIEETVRMMHERNEAHILRNELALISNMARTIPDDESRRRIMRKYDAILKEVTELPTSFIKGDILDQKMAQLNALNLSSRFSDSDHLIICIGRTYGCGGSEIGFTLADTLKINYYDVEIFDEVLKRLEAEKSTVHDRGGYPYKKNGKDERQYLNEIPAFAPAPKSTLKEKFREFNRYHGLPKKDAVFFNQSDLLCDMAKREDFVVMGRCADAILTNNRIPHISIFITAPLEQRIHRVMEVRKVENEKKARHLLTRLDKAHIKYYKYYTGRNWGKARNYDLCINSASYGIQGSVDLIMRMISQEK</sequence>
<dbReference type="Gene3D" id="3.40.50.300">
    <property type="entry name" value="P-loop containing nucleotide triphosphate hydrolases"/>
    <property type="match status" value="1"/>
</dbReference>
<dbReference type="AlphaFoldDB" id="A0A7X3SLC0"/>
<dbReference type="InterPro" id="IPR027417">
    <property type="entry name" value="P-loop_NTPase"/>
</dbReference>
<keyword evidence="1" id="KW-0418">Kinase</keyword>
<dbReference type="GO" id="GO:0016301">
    <property type="term" value="F:kinase activity"/>
    <property type="evidence" value="ECO:0007669"/>
    <property type="project" value="UniProtKB-KW"/>
</dbReference>
<dbReference type="SUPFAM" id="SSF52540">
    <property type="entry name" value="P-loop containing nucleoside triphosphate hydrolases"/>
    <property type="match status" value="1"/>
</dbReference>
<dbReference type="Proteomes" id="UP000460412">
    <property type="component" value="Unassembled WGS sequence"/>
</dbReference>
<accession>A0A7X3SLC0</accession>
<name>A0A7X3SLC0_9FIRM</name>